<evidence type="ECO:0000256" key="6">
    <source>
        <dbReference type="ARBA" id="ARBA00023136"/>
    </source>
</evidence>
<keyword evidence="5 7" id="KW-1133">Transmembrane helix</keyword>
<accession>A0ABY6G8E7</accession>
<dbReference type="RefSeq" id="WP_231045050.1">
    <property type="nucleotide sequence ID" value="NZ_CP106881.1"/>
</dbReference>
<feature type="transmembrane region" description="Helical" evidence="7">
    <location>
        <begin position="168"/>
        <end position="187"/>
    </location>
</feature>
<organism evidence="10 11">
    <name type="scientific">Comamonas endophytica</name>
    <dbReference type="NCBI Taxonomy" id="2949090"/>
    <lineage>
        <taxon>Bacteria</taxon>
        <taxon>Pseudomonadati</taxon>
        <taxon>Pseudomonadota</taxon>
        <taxon>Betaproteobacteria</taxon>
        <taxon>Burkholderiales</taxon>
        <taxon>Comamonadaceae</taxon>
        <taxon>Comamonas</taxon>
    </lineage>
</organism>
<dbReference type="Gene3D" id="1.10.3720.10">
    <property type="entry name" value="MetI-like"/>
    <property type="match status" value="1"/>
</dbReference>
<evidence type="ECO:0000259" key="9">
    <source>
        <dbReference type="PROSITE" id="PS50928"/>
    </source>
</evidence>
<protein>
    <submittedName>
        <fullName evidence="10">ABC transporter permease subunit</fullName>
    </submittedName>
</protein>
<feature type="transmembrane region" description="Helical" evidence="7">
    <location>
        <begin position="263"/>
        <end position="285"/>
    </location>
</feature>
<dbReference type="PANTHER" id="PTHR30151:SF38">
    <property type="entry name" value="ALIPHATIC SULFONATES TRANSPORT PERMEASE PROTEIN SSUC-RELATED"/>
    <property type="match status" value="1"/>
</dbReference>
<dbReference type="Pfam" id="PF00528">
    <property type="entry name" value="BPD_transp_1"/>
    <property type="match status" value="1"/>
</dbReference>
<evidence type="ECO:0000313" key="11">
    <source>
        <dbReference type="Proteomes" id="UP001162800"/>
    </source>
</evidence>
<comment type="similarity">
    <text evidence="7">Belongs to the binding-protein-dependent transport system permease family.</text>
</comment>
<dbReference type="PANTHER" id="PTHR30151">
    <property type="entry name" value="ALKANE SULFONATE ABC TRANSPORTER-RELATED, MEMBRANE SUBUNIT"/>
    <property type="match status" value="1"/>
</dbReference>
<keyword evidence="3" id="KW-1003">Cell membrane</keyword>
<dbReference type="PROSITE" id="PS50928">
    <property type="entry name" value="ABC_TM1"/>
    <property type="match status" value="1"/>
</dbReference>
<feature type="domain" description="ABC transmembrane type-1" evidence="9">
    <location>
        <begin position="98"/>
        <end position="282"/>
    </location>
</feature>
<comment type="subcellular location">
    <subcellularLocation>
        <location evidence="1 7">Cell membrane</location>
        <topology evidence="1 7">Multi-pass membrane protein</topology>
    </subcellularLocation>
</comment>
<proteinExistence type="inferred from homology"/>
<evidence type="ECO:0000256" key="4">
    <source>
        <dbReference type="ARBA" id="ARBA00022692"/>
    </source>
</evidence>
<dbReference type="CDD" id="cd06261">
    <property type="entry name" value="TM_PBP2"/>
    <property type="match status" value="1"/>
</dbReference>
<dbReference type="InterPro" id="IPR035906">
    <property type="entry name" value="MetI-like_sf"/>
</dbReference>
<feature type="transmembrane region" description="Helical" evidence="7">
    <location>
        <begin position="109"/>
        <end position="132"/>
    </location>
</feature>
<keyword evidence="6 7" id="KW-0472">Membrane</keyword>
<feature type="transmembrane region" description="Helical" evidence="7">
    <location>
        <begin position="230"/>
        <end position="251"/>
    </location>
</feature>
<dbReference type="SUPFAM" id="SSF161098">
    <property type="entry name" value="MetI-like"/>
    <property type="match status" value="1"/>
</dbReference>
<reference evidence="10" key="1">
    <citation type="submission" date="2022-09" db="EMBL/GenBank/DDBJ databases">
        <title>The complete genome of Acidovorax sp. 5MLIR.</title>
        <authorList>
            <person name="Liu L."/>
            <person name="Yue J."/>
            <person name="Yang F."/>
            <person name="Yuan J."/>
            <person name="Li L."/>
        </authorList>
    </citation>
    <scope>NUCLEOTIDE SEQUENCE</scope>
    <source>
        <strain evidence="10">5MLIR</strain>
    </source>
</reference>
<evidence type="ECO:0000313" key="10">
    <source>
        <dbReference type="EMBL" id="UYG51156.1"/>
    </source>
</evidence>
<dbReference type="InterPro" id="IPR000515">
    <property type="entry name" value="MetI-like"/>
</dbReference>
<gene>
    <name evidence="10" type="ORF">M9799_13820</name>
</gene>
<evidence type="ECO:0000256" key="1">
    <source>
        <dbReference type="ARBA" id="ARBA00004651"/>
    </source>
</evidence>
<evidence type="ECO:0000256" key="8">
    <source>
        <dbReference type="SAM" id="MobiDB-lite"/>
    </source>
</evidence>
<dbReference type="EMBL" id="CP106881">
    <property type="protein sequence ID" value="UYG51156.1"/>
    <property type="molecule type" value="Genomic_DNA"/>
</dbReference>
<evidence type="ECO:0000256" key="3">
    <source>
        <dbReference type="ARBA" id="ARBA00022475"/>
    </source>
</evidence>
<evidence type="ECO:0000256" key="5">
    <source>
        <dbReference type="ARBA" id="ARBA00022989"/>
    </source>
</evidence>
<sequence length="299" mass="31471">MSTLNLPLPHAGAMHEPLPTPASRAIHTSTPAIELQRIVAASTRKRGVPRVVRRATGPVLLVSLWYALSAGGWLPAEVLAGPQTVLSSAAALWASGELPDAIAISLQRALLGLAIGGSIGIVLAVLSGLTRLGEDLIDSVLQMLRTVPNVALIPLLIIWFGIGEEPKVALIALATAFPLYLNVYAGIRNVDQALVEAGRTLNLSPAAMVLHVVLPGALPNALVGLRYALAVSWLALVFGEQINATAGVGYLMSTAREMFQTDVIVVCLVVYALLGLVVDFVVRALERLLLAWRPAFSGA</sequence>
<keyword evidence="4 7" id="KW-0812">Transmembrane</keyword>
<keyword evidence="2 7" id="KW-0813">Transport</keyword>
<feature type="region of interest" description="Disordered" evidence="8">
    <location>
        <begin position="1"/>
        <end position="20"/>
    </location>
</feature>
<keyword evidence="11" id="KW-1185">Reference proteome</keyword>
<feature type="transmembrane region" description="Helical" evidence="7">
    <location>
        <begin position="144"/>
        <end position="162"/>
    </location>
</feature>
<feature type="transmembrane region" description="Helical" evidence="7">
    <location>
        <begin position="199"/>
        <end position="218"/>
    </location>
</feature>
<evidence type="ECO:0000256" key="2">
    <source>
        <dbReference type="ARBA" id="ARBA00022448"/>
    </source>
</evidence>
<dbReference type="Proteomes" id="UP001162800">
    <property type="component" value="Chromosome"/>
</dbReference>
<name>A0ABY6G8E7_9BURK</name>
<evidence type="ECO:0000256" key="7">
    <source>
        <dbReference type="RuleBase" id="RU363032"/>
    </source>
</evidence>